<evidence type="ECO:0000256" key="3">
    <source>
        <dbReference type="ARBA" id="ARBA00022475"/>
    </source>
</evidence>
<comment type="pathway">
    <text evidence="8">Quinol/quinone metabolism; menaquinone biosynthesis; menaquinol from 1,4-dihydroxy-2-naphthoate: step 1/2.</text>
</comment>
<dbReference type="EMBL" id="BAABEY010000033">
    <property type="protein sequence ID" value="GAA4444861.1"/>
    <property type="molecule type" value="Genomic_DNA"/>
</dbReference>
<dbReference type="RefSeq" id="WP_345031678.1">
    <property type="nucleotide sequence ID" value="NZ_BAABEY010000033.1"/>
</dbReference>
<dbReference type="NCBIfam" id="TIGR00751">
    <property type="entry name" value="menA"/>
    <property type="match status" value="1"/>
</dbReference>
<sequence length="298" mass="32507">MNHWIAAARPRTLPLALASIIMGGFLAAANHKFSWPVGILSVVTTILLQVLSNFANDYGDTVNGKDTDIRQGPSRAVQRGDITPARMKSAIVLFSALSLIAGLSLLFVALRDAPIQTFWGFLGLGVLCIVAAITYTAGKKPYGYAGLGDLSVFIFFGWVGVLGSSYLHTLEWNWANLLPATTCGLFSVAVLNINNIRDIESDRATGKNSIPVRIGREKAVVYHWLILGTGMLLVLAYGLWFRDGSNWKFLFLLSFPFVVKNGLAVSRVHSPKELDPYLKQMALSTLLFVLLFGAGFLI</sequence>
<feature type="transmembrane region" description="Helical" evidence="8">
    <location>
        <begin position="89"/>
        <end position="110"/>
    </location>
</feature>
<keyword evidence="6 8" id="KW-1133">Transmembrane helix</keyword>
<evidence type="ECO:0000256" key="2">
    <source>
        <dbReference type="ARBA" id="ARBA00022428"/>
    </source>
</evidence>
<dbReference type="Gene3D" id="1.20.120.1780">
    <property type="entry name" value="UbiA prenyltransferase"/>
    <property type="match status" value="1"/>
</dbReference>
<dbReference type="InterPro" id="IPR044878">
    <property type="entry name" value="UbiA_sf"/>
</dbReference>
<feature type="transmembrane region" description="Helical" evidence="8">
    <location>
        <begin position="174"/>
        <end position="193"/>
    </location>
</feature>
<dbReference type="Proteomes" id="UP001501508">
    <property type="component" value="Unassembled WGS sequence"/>
</dbReference>
<dbReference type="InterPro" id="IPR000537">
    <property type="entry name" value="UbiA_prenyltransferase"/>
</dbReference>
<comment type="subcellular location">
    <subcellularLocation>
        <location evidence="8">Cell membrane</location>
        <topology evidence="8">Multi-pass membrane protein</topology>
    </subcellularLocation>
    <subcellularLocation>
        <location evidence="1">Membrane</location>
        <topology evidence="1">Multi-pass membrane protein</topology>
    </subcellularLocation>
</comment>
<keyword evidence="7 8" id="KW-0472">Membrane</keyword>
<dbReference type="CDD" id="cd13962">
    <property type="entry name" value="PT_UbiA_UBIAD1"/>
    <property type="match status" value="1"/>
</dbReference>
<proteinExistence type="inferred from homology"/>
<comment type="function">
    <text evidence="8">Conversion of 1,4-dihydroxy-2-naphthoate (DHNA) to demethylmenaquinone (DMK).</text>
</comment>
<dbReference type="InterPro" id="IPR026046">
    <property type="entry name" value="UBIAD1"/>
</dbReference>
<evidence type="ECO:0000256" key="1">
    <source>
        <dbReference type="ARBA" id="ARBA00004141"/>
    </source>
</evidence>
<comment type="similarity">
    <text evidence="8">Belongs to the MenA family. Type 1 subfamily.</text>
</comment>
<feature type="transmembrane region" description="Helical" evidence="8">
    <location>
        <begin position="35"/>
        <end position="55"/>
    </location>
</feature>
<evidence type="ECO:0000256" key="7">
    <source>
        <dbReference type="ARBA" id="ARBA00023136"/>
    </source>
</evidence>
<dbReference type="EC" id="2.5.1.74" evidence="8 9"/>
<dbReference type="InterPro" id="IPR004657">
    <property type="entry name" value="MenA"/>
</dbReference>
<evidence type="ECO:0000256" key="6">
    <source>
        <dbReference type="ARBA" id="ARBA00022989"/>
    </source>
</evidence>
<comment type="caution">
    <text evidence="10">The sequence shown here is derived from an EMBL/GenBank/DDBJ whole genome shotgun (WGS) entry which is preliminary data.</text>
</comment>
<evidence type="ECO:0000256" key="5">
    <source>
        <dbReference type="ARBA" id="ARBA00022692"/>
    </source>
</evidence>
<name>A0ABP8M7N2_9BACT</name>
<evidence type="ECO:0000256" key="8">
    <source>
        <dbReference type="HAMAP-Rule" id="MF_01937"/>
    </source>
</evidence>
<keyword evidence="11" id="KW-1185">Reference proteome</keyword>
<dbReference type="HAMAP" id="MF_01937">
    <property type="entry name" value="MenA_1"/>
    <property type="match status" value="1"/>
</dbReference>
<evidence type="ECO:0000256" key="9">
    <source>
        <dbReference type="NCBIfam" id="TIGR00751"/>
    </source>
</evidence>
<accession>A0ABP8M7N2</accession>
<feature type="transmembrane region" description="Helical" evidence="8">
    <location>
        <begin position="150"/>
        <end position="168"/>
    </location>
</feature>
<gene>
    <name evidence="8" type="primary">menA</name>
    <name evidence="10" type="ORF">GCM10023091_35620</name>
</gene>
<comment type="catalytic activity">
    <reaction evidence="8">
        <text>an all-trans-polyprenyl diphosphate + 1,4-dihydroxy-2-naphthoate + H(+) = a 2-demethylmenaquinol + CO2 + diphosphate</text>
        <dbReference type="Rhea" id="RHEA:26478"/>
        <dbReference type="Rhea" id="RHEA-COMP:9563"/>
        <dbReference type="Rhea" id="RHEA-COMP:9564"/>
        <dbReference type="ChEBI" id="CHEBI:11173"/>
        <dbReference type="ChEBI" id="CHEBI:15378"/>
        <dbReference type="ChEBI" id="CHEBI:16526"/>
        <dbReference type="ChEBI" id="CHEBI:33019"/>
        <dbReference type="ChEBI" id="CHEBI:55437"/>
        <dbReference type="ChEBI" id="CHEBI:58914"/>
        <dbReference type="EC" id="2.5.1.74"/>
    </reaction>
</comment>
<feature type="transmembrane region" description="Helical" evidence="8">
    <location>
        <begin position="220"/>
        <end position="241"/>
    </location>
</feature>
<feature type="transmembrane region" description="Helical" evidence="8">
    <location>
        <begin position="277"/>
        <end position="297"/>
    </location>
</feature>
<dbReference type="NCBIfam" id="NF004750">
    <property type="entry name" value="PRK06080.1-2"/>
    <property type="match status" value="1"/>
</dbReference>
<dbReference type="Gene3D" id="1.10.357.140">
    <property type="entry name" value="UbiA prenyltransferase"/>
    <property type="match status" value="1"/>
</dbReference>
<feature type="transmembrane region" description="Helical" evidence="8">
    <location>
        <begin position="116"/>
        <end position="138"/>
    </location>
</feature>
<keyword evidence="4 8" id="KW-0808">Transferase</keyword>
<protein>
    <recommendedName>
        <fullName evidence="8 9">1,4-dihydroxy-2-naphthoate octaprenyltransferase</fullName>
        <shortName evidence="8">DHNA-octaprenyltransferase</shortName>
        <ecNumber evidence="8 9">2.5.1.74</ecNumber>
    </recommendedName>
</protein>
<keyword evidence="5 8" id="KW-0812">Transmembrane</keyword>
<reference evidence="11" key="1">
    <citation type="journal article" date="2019" name="Int. J. Syst. Evol. Microbiol.">
        <title>The Global Catalogue of Microorganisms (GCM) 10K type strain sequencing project: providing services to taxonomists for standard genome sequencing and annotation.</title>
        <authorList>
            <consortium name="The Broad Institute Genomics Platform"/>
            <consortium name="The Broad Institute Genome Sequencing Center for Infectious Disease"/>
            <person name="Wu L."/>
            <person name="Ma J."/>
        </authorList>
    </citation>
    <scope>NUCLEOTIDE SEQUENCE [LARGE SCALE GENOMIC DNA]</scope>
    <source>
        <strain evidence="11">JCM 31920</strain>
    </source>
</reference>
<evidence type="ECO:0000256" key="4">
    <source>
        <dbReference type="ARBA" id="ARBA00022679"/>
    </source>
</evidence>
<dbReference type="PANTHER" id="PTHR13929:SF0">
    <property type="entry name" value="UBIA PRENYLTRANSFERASE DOMAIN-CONTAINING PROTEIN 1"/>
    <property type="match status" value="1"/>
</dbReference>
<dbReference type="PIRSF" id="PIRSF005355">
    <property type="entry name" value="UBIAD1"/>
    <property type="match status" value="1"/>
</dbReference>
<evidence type="ECO:0000313" key="10">
    <source>
        <dbReference type="EMBL" id="GAA4444861.1"/>
    </source>
</evidence>
<keyword evidence="3 8" id="KW-1003">Cell membrane</keyword>
<organism evidence="10 11">
    <name type="scientific">Ravibacter arvi</name>
    <dbReference type="NCBI Taxonomy" id="2051041"/>
    <lineage>
        <taxon>Bacteria</taxon>
        <taxon>Pseudomonadati</taxon>
        <taxon>Bacteroidota</taxon>
        <taxon>Cytophagia</taxon>
        <taxon>Cytophagales</taxon>
        <taxon>Spirosomataceae</taxon>
        <taxon>Ravibacter</taxon>
    </lineage>
</organism>
<feature type="transmembrane region" description="Helical" evidence="8">
    <location>
        <begin position="12"/>
        <end position="29"/>
    </location>
</feature>
<dbReference type="PANTHER" id="PTHR13929">
    <property type="entry name" value="1,4-DIHYDROXY-2-NAPHTHOATE OCTAPRENYLTRANSFERASE"/>
    <property type="match status" value="1"/>
</dbReference>
<evidence type="ECO:0000313" key="11">
    <source>
        <dbReference type="Proteomes" id="UP001501508"/>
    </source>
</evidence>
<dbReference type="Pfam" id="PF01040">
    <property type="entry name" value="UbiA"/>
    <property type="match status" value="1"/>
</dbReference>
<keyword evidence="2 8" id="KW-0474">Menaquinone biosynthesis</keyword>